<evidence type="ECO:0000313" key="2">
    <source>
        <dbReference type="Proteomes" id="UP001501747"/>
    </source>
</evidence>
<comment type="caution">
    <text evidence="1">The sequence shown here is derived from an EMBL/GenBank/DDBJ whole genome shotgun (WGS) entry which is preliminary data.</text>
</comment>
<dbReference type="Pfam" id="PF06666">
    <property type="entry name" value="DUF1173"/>
    <property type="match status" value="1"/>
</dbReference>
<keyword evidence="2" id="KW-1185">Reference proteome</keyword>
<proteinExistence type="predicted"/>
<reference evidence="2" key="1">
    <citation type="journal article" date="2019" name="Int. J. Syst. Evol. Microbiol.">
        <title>The Global Catalogue of Microorganisms (GCM) 10K type strain sequencing project: providing services to taxonomists for standard genome sequencing and annotation.</title>
        <authorList>
            <consortium name="The Broad Institute Genomics Platform"/>
            <consortium name="The Broad Institute Genome Sequencing Center for Infectious Disease"/>
            <person name="Wu L."/>
            <person name="Ma J."/>
        </authorList>
    </citation>
    <scope>NUCLEOTIDE SEQUENCE [LARGE SCALE GENOMIC DNA]</scope>
    <source>
        <strain evidence="2">JCM 17342</strain>
    </source>
</reference>
<gene>
    <name evidence="1" type="ORF">GCM10022247_35720</name>
</gene>
<dbReference type="Proteomes" id="UP001501747">
    <property type="component" value="Unassembled WGS sequence"/>
</dbReference>
<evidence type="ECO:0000313" key="1">
    <source>
        <dbReference type="EMBL" id="GAA4010386.1"/>
    </source>
</evidence>
<protein>
    <submittedName>
        <fullName evidence="1">Uncharacterized protein</fullName>
    </submittedName>
</protein>
<organism evidence="1 2">
    <name type="scientific">Allokutzneria multivorans</name>
    <dbReference type="NCBI Taxonomy" id="1142134"/>
    <lineage>
        <taxon>Bacteria</taxon>
        <taxon>Bacillati</taxon>
        <taxon>Actinomycetota</taxon>
        <taxon>Actinomycetes</taxon>
        <taxon>Pseudonocardiales</taxon>
        <taxon>Pseudonocardiaceae</taxon>
        <taxon>Allokutzneria</taxon>
    </lineage>
</organism>
<accession>A0ABP7SDK1</accession>
<dbReference type="EMBL" id="BAABAL010000012">
    <property type="protein sequence ID" value="GAA4010386.1"/>
    <property type="molecule type" value="Genomic_DNA"/>
</dbReference>
<name>A0ABP7SDK1_9PSEU</name>
<sequence>MALLHFLWESARLHTWVPRARPRTWGDCRAVLIEQARACRINARAGIEALWIPPAFRREQAEANSAAWARFLTRLAPAGRTRLRGLVLGEIRSVEPSQYGERIHLAHQRGGLFATTPLMERVRRSYPHVFGKSVAASPRRQIVLCVIERSRGGHAKVIALAAMLTTQTYVPVDSMHEADMADALVVAGRTFVKPLCYEGQAVFPDFVLIDSDPETYVEVWGVTGRDSYEKRKRAKQKIYHDTGRRLLEWDVAEPLPELSL</sequence>
<dbReference type="InterPro" id="IPR009553">
    <property type="entry name" value="DUF1173"/>
</dbReference>